<dbReference type="PANTHER" id="PTHR13832">
    <property type="entry name" value="PROTEIN PHOSPHATASE 2C"/>
    <property type="match status" value="1"/>
</dbReference>
<evidence type="ECO:0000313" key="9">
    <source>
        <dbReference type="Proteomes" id="UP000664859"/>
    </source>
</evidence>
<keyword evidence="2" id="KW-0479">Metal-binding</keyword>
<dbReference type="PROSITE" id="PS01032">
    <property type="entry name" value="PPM_1"/>
    <property type="match status" value="1"/>
</dbReference>
<dbReference type="Gene3D" id="3.60.40.10">
    <property type="entry name" value="PPM-type phosphatase domain"/>
    <property type="match status" value="1"/>
</dbReference>
<protein>
    <submittedName>
        <fullName evidence="8">Phosphatase 2C-like domain-containing protein</fullName>
    </submittedName>
</protein>
<dbReference type="Proteomes" id="UP000664859">
    <property type="component" value="Unassembled WGS sequence"/>
</dbReference>
<feature type="compositionally biased region" description="Polar residues" evidence="6">
    <location>
        <begin position="18"/>
        <end position="28"/>
    </location>
</feature>
<feature type="domain" description="PPM-type phosphatase" evidence="7">
    <location>
        <begin position="1"/>
        <end position="255"/>
    </location>
</feature>
<dbReference type="SUPFAM" id="SSF81606">
    <property type="entry name" value="PP2C-like"/>
    <property type="match status" value="1"/>
</dbReference>
<evidence type="ECO:0000313" key="8">
    <source>
        <dbReference type="EMBL" id="KAG5177428.1"/>
    </source>
</evidence>
<dbReference type="GO" id="GO:0016020">
    <property type="term" value="C:membrane"/>
    <property type="evidence" value="ECO:0007669"/>
    <property type="project" value="UniProtKB-SubCell"/>
</dbReference>
<organism evidence="8 9">
    <name type="scientific">Tribonema minus</name>
    <dbReference type="NCBI Taxonomy" id="303371"/>
    <lineage>
        <taxon>Eukaryota</taxon>
        <taxon>Sar</taxon>
        <taxon>Stramenopiles</taxon>
        <taxon>Ochrophyta</taxon>
        <taxon>PX clade</taxon>
        <taxon>Xanthophyceae</taxon>
        <taxon>Tribonematales</taxon>
        <taxon>Tribonemataceae</taxon>
        <taxon>Tribonema</taxon>
    </lineage>
</organism>
<evidence type="ECO:0000256" key="3">
    <source>
        <dbReference type="ARBA" id="ARBA00022801"/>
    </source>
</evidence>
<dbReference type="InterPro" id="IPR015655">
    <property type="entry name" value="PP2C"/>
</dbReference>
<evidence type="ECO:0000259" key="7">
    <source>
        <dbReference type="PROSITE" id="PS51746"/>
    </source>
</evidence>
<keyword evidence="9" id="KW-1185">Reference proteome</keyword>
<dbReference type="CDD" id="cd00143">
    <property type="entry name" value="PP2Cc"/>
    <property type="match status" value="1"/>
</dbReference>
<name>A0A836CA24_9STRA</name>
<dbReference type="OrthoDB" id="10264738at2759"/>
<dbReference type="AlphaFoldDB" id="A0A836CA24"/>
<evidence type="ECO:0000256" key="2">
    <source>
        <dbReference type="ARBA" id="ARBA00022723"/>
    </source>
</evidence>
<evidence type="ECO:0000256" key="1">
    <source>
        <dbReference type="ARBA" id="ARBA00004170"/>
    </source>
</evidence>
<comment type="similarity">
    <text evidence="5">Belongs to the PP2C family.</text>
</comment>
<evidence type="ECO:0000256" key="5">
    <source>
        <dbReference type="RuleBase" id="RU003465"/>
    </source>
</evidence>
<evidence type="ECO:0000256" key="6">
    <source>
        <dbReference type="SAM" id="MobiDB-lite"/>
    </source>
</evidence>
<dbReference type="PROSITE" id="PS51746">
    <property type="entry name" value="PPM_2"/>
    <property type="match status" value="1"/>
</dbReference>
<keyword evidence="4 5" id="KW-0904">Protein phosphatase</keyword>
<gene>
    <name evidence="8" type="ORF">JKP88DRAFT_274081</name>
</gene>
<comment type="subcellular location">
    <subcellularLocation>
        <location evidence="1">Membrane</location>
        <topology evidence="1">Peripheral membrane protein</topology>
    </subcellularLocation>
</comment>
<evidence type="ECO:0000256" key="4">
    <source>
        <dbReference type="ARBA" id="ARBA00022912"/>
    </source>
</evidence>
<dbReference type="InterPro" id="IPR000222">
    <property type="entry name" value="PP2C_BS"/>
</dbReference>
<sequence length="255" mass="27417">MEDRTTAIADLFADARQQRSPSDSSTAPRSPFPLSLDTAALLEIHSQTVDAPPPVAFFGVYDGHGGTAVAEALQQDLHHLIVKNGLQGDPKQALEQACLEMDKACLARDHELSAPPPGTSEDAEDQPRRQSLLTKMELSGATAAMALVLRGRDDACVRVYAANVGDSRVVLSCGGEALDLTRDHTFTHAAEKERVKTAGGVISRGRLNGVLEVTRSFGDIKCKTYPPPEGTHLWGDKQSLVAKPDIEEVICFVLH</sequence>
<accession>A0A836CA24</accession>
<comment type="caution">
    <text evidence="8">The sequence shown here is derived from an EMBL/GenBank/DDBJ whole genome shotgun (WGS) entry which is preliminary data.</text>
</comment>
<feature type="region of interest" description="Disordered" evidence="6">
    <location>
        <begin position="1"/>
        <end position="32"/>
    </location>
</feature>
<reference evidence="8" key="1">
    <citation type="submission" date="2021-02" db="EMBL/GenBank/DDBJ databases">
        <title>First Annotated Genome of the Yellow-green Alga Tribonema minus.</title>
        <authorList>
            <person name="Mahan K.M."/>
        </authorList>
    </citation>
    <scope>NUCLEOTIDE SEQUENCE</scope>
    <source>
        <strain evidence="8">UTEX B ZZ1240</strain>
    </source>
</reference>
<keyword evidence="3 5" id="KW-0378">Hydrolase</keyword>
<dbReference type="EMBL" id="JAFCMP010000525">
    <property type="protein sequence ID" value="KAG5177428.1"/>
    <property type="molecule type" value="Genomic_DNA"/>
</dbReference>
<proteinExistence type="inferred from homology"/>
<dbReference type="PANTHER" id="PTHR13832:SF827">
    <property type="entry name" value="PROTEIN PHOSPHATASE 1L"/>
    <property type="match status" value="1"/>
</dbReference>
<dbReference type="Pfam" id="PF00481">
    <property type="entry name" value="PP2C"/>
    <property type="match status" value="1"/>
</dbReference>
<dbReference type="GO" id="GO:0004722">
    <property type="term" value="F:protein serine/threonine phosphatase activity"/>
    <property type="evidence" value="ECO:0007669"/>
    <property type="project" value="InterPro"/>
</dbReference>
<dbReference type="InterPro" id="IPR036457">
    <property type="entry name" value="PPM-type-like_dom_sf"/>
</dbReference>
<dbReference type="SMART" id="SM00332">
    <property type="entry name" value="PP2Cc"/>
    <property type="match status" value="1"/>
</dbReference>
<dbReference type="InterPro" id="IPR001932">
    <property type="entry name" value="PPM-type_phosphatase-like_dom"/>
</dbReference>
<dbReference type="GO" id="GO:0046872">
    <property type="term" value="F:metal ion binding"/>
    <property type="evidence" value="ECO:0007669"/>
    <property type="project" value="UniProtKB-KW"/>
</dbReference>